<dbReference type="EMBL" id="LAZR01039607">
    <property type="protein sequence ID" value="KKL16576.1"/>
    <property type="molecule type" value="Genomic_DNA"/>
</dbReference>
<gene>
    <name evidence="1" type="ORF">LCGC14_2494170</name>
</gene>
<sequence>MPRILNKTGKRFNKYCVRRDADGGITIIVNYVIETAEGEDIERSTTKRVSGAFKASLEDGVARIDRAIDTKEGLDA</sequence>
<protein>
    <submittedName>
        <fullName evidence="1">Uncharacterized protein</fullName>
    </submittedName>
</protein>
<comment type="caution">
    <text evidence="1">The sequence shown here is derived from an EMBL/GenBank/DDBJ whole genome shotgun (WGS) entry which is preliminary data.</text>
</comment>
<evidence type="ECO:0000313" key="1">
    <source>
        <dbReference type="EMBL" id="KKL16576.1"/>
    </source>
</evidence>
<proteinExistence type="predicted"/>
<dbReference type="AlphaFoldDB" id="A0A0F9DFM4"/>
<reference evidence="1" key="1">
    <citation type="journal article" date="2015" name="Nature">
        <title>Complex archaea that bridge the gap between prokaryotes and eukaryotes.</title>
        <authorList>
            <person name="Spang A."/>
            <person name="Saw J.H."/>
            <person name="Jorgensen S.L."/>
            <person name="Zaremba-Niedzwiedzka K."/>
            <person name="Martijn J."/>
            <person name="Lind A.E."/>
            <person name="van Eijk R."/>
            <person name="Schleper C."/>
            <person name="Guy L."/>
            <person name="Ettema T.J."/>
        </authorList>
    </citation>
    <scope>NUCLEOTIDE SEQUENCE</scope>
</reference>
<name>A0A0F9DFM4_9ZZZZ</name>
<accession>A0A0F9DFM4</accession>
<organism evidence="1">
    <name type="scientific">marine sediment metagenome</name>
    <dbReference type="NCBI Taxonomy" id="412755"/>
    <lineage>
        <taxon>unclassified sequences</taxon>
        <taxon>metagenomes</taxon>
        <taxon>ecological metagenomes</taxon>
    </lineage>
</organism>